<name>A0A6C0JM39_9ZZZZ</name>
<dbReference type="AlphaFoldDB" id="A0A6C0JM39"/>
<accession>A0A6C0JM39</accession>
<protein>
    <submittedName>
        <fullName evidence="1">Uncharacterized protein</fullName>
    </submittedName>
</protein>
<organism evidence="1">
    <name type="scientific">viral metagenome</name>
    <dbReference type="NCBI Taxonomy" id="1070528"/>
    <lineage>
        <taxon>unclassified sequences</taxon>
        <taxon>metagenomes</taxon>
        <taxon>organismal metagenomes</taxon>
    </lineage>
</organism>
<reference evidence="1" key="1">
    <citation type="journal article" date="2020" name="Nature">
        <title>Giant virus diversity and host interactions through global metagenomics.</title>
        <authorList>
            <person name="Schulz F."/>
            <person name="Roux S."/>
            <person name="Paez-Espino D."/>
            <person name="Jungbluth S."/>
            <person name="Walsh D.A."/>
            <person name="Denef V.J."/>
            <person name="McMahon K.D."/>
            <person name="Konstantinidis K.T."/>
            <person name="Eloe-Fadrosh E.A."/>
            <person name="Kyrpides N.C."/>
            <person name="Woyke T."/>
        </authorList>
    </citation>
    <scope>NUCLEOTIDE SEQUENCE</scope>
    <source>
        <strain evidence="1">GVMAG-M-3300027708-5</strain>
    </source>
</reference>
<sequence length="41" mass="4835">MQNKTNGVNFMDIKYMSKNISGQNKKLKLLQSENNLTYIRK</sequence>
<evidence type="ECO:0000313" key="1">
    <source>
        <dbReference type="EMBL" id="QHU04908.1"/>
    </source>
</evidence>
<proteinExistence type="predicted"/>
<dbReference type="EMBL" id="MN740405">
    <property type="protein sequence ID" value="QHU04908.1"/>
    <property type="molecule type" value="Genomic_DNA"/>
</dbReference>